<organism evidence="2 3">
    <name type="scientific">Aphis glycines</name>
    <name type="common">Soybean aphid</name>
    <dbReference type="NCBI Taxonomy" id="307491"/>
    <lineage>
        <taxon>Eukaryota</taxon>
        <taxon>Metazoa</taxon>
        <taxon>Ecdysozoa</taxon>
        <taxon>Arthropoda</taxon>
        <taxon>Hexapoda</taxon>
        <taxon>Insecta</taxon>
        <taxon>Pterygota</taxon>
        <taxon>Neoptera</taxon>
        <taxon>Paraneoptera</taxon>
        <taxon>Hemiptera</taxon>
        <taxon>Sternorrhyncha</taxon>
        <taxon>Aphidomorpha</taxon>
        <taxon>Aphidoidea</taxon>
        <taxon>Aphididae</taxon>
        <taxon>Aphidini</taxon>
        <taxon>Aphis</taxon>
        <taxon>Aphis</taxon>
    </lineage>
</organism>
<protein>
    <recommendedName>
        <fullName evidence="1">ISXO2-like transposase domain-containing protein</fullName>
    </recommendedName>
</protein>
<feature type="domain" description="ISXO2-like transposase" evidence="1">
    <location>
        <begin position="133"/>
        <end position="289"/>
    </location>
</feature>
<comment type="caution">
    <text evidence="2">The sequence shown here is derived from an EMBL/GenBank/DDBJ whole genome shotgun (WGS) entry which is preliminary data.</text>
</comment>
<dbReference type="AlphaFoldDB" id="A0A6G0TH20"/>
<dbReference type="InterPro" id="IPR024445">
    <property type="entry name" value="Tnp_ISXO2-like"/>
</dbReference>
<dbReference type="EMBL" id="VYZN01000040">
    <property type="protein sequence ID" value="KAE9532147.1"/>
    <property type="molecule type" value="Genomic_DNA"/>
</dbReference>
<dbReference type="Pfam" id="PF12762">
    <property type="entry name" value="DDE_Tnp_IS1595"/>
    <property type="match status" value="1"/>
</dbReference>
<dbReference type="InterPro" id="IPR053164">
    <property type="entry name" value="IS1016-like_transposase"/>
</dbReference>
<proteinExistence type="predicted"/>
<gene>
    <name evidence="2" type="ORF">AGLY_010349</name>
</gene>
<dbReference type="PANTHER" id="PTHR47163">
    <property type="entry name" value="DDE_TNP_IS1595 DOMAIN-CONTAINING PROTEIN"/>
    <property type="match status" value="1"/>
</dbReference>
<dbReference type="SMART" id="SM01126">
    <property type="entry name" value="DDE_Tnp_IS1595"/>
    <property type="match status" value="1"/>
</dbReference>
<keyword evidence="3" id="KW-1185">Reference proteome</keyword>
<sequence>MLAKEFYTIIQNEESVTNFLISKNLLVNVENILCDRCSSEMKYYIKKERGKERKLLRCKRKRKNNNFWTYLDKNGRNNSGLSIGAQLELVYYWCQDLKQSIIITLTSRSAHTVCDWMYLCRDVPVRIFENRNKLGGPGIVIQVDECLLRGSRKNNKGRLRLGDLPSENLNVDDDSENVDPLENAARNYGRRLDGPCVFGLCDNNEGRYFVIQKRDKVNAGSIIHSDGWSGYNGLSDLGYSHNVVNHSENFVDPISKAHTQRIESLWRPLRLKIVKNMCGTTPELFPRYNIITKKSSKVWGLRNFVMEFGESVFSTDNIILFCKICNVKVTNEKRFSIIQHLKTDKHIRSAARLENKKTNNVQQLVTNRNSKLSEFNSDLCKTFLSANIPLYKLKNTHFKSSLEKYMQRDVPDESTLRKYYVNDCYNKIMDKIRATVQDKKIWVSIDETTDM</sequence>
<dbReference type="Proteomes" id="UP000475862">
    <property type="component" value="Unassembled WGS sequence"/>
</dbReference>
<dbReference type="PANTHER" id="PTHR47163:SF2">
    <property type="entry name" value="SI:DKEY-17M8.2"/>
    <property type="match status" value="1"/>
</dbReference>
<dbReference type="OrthoDB" id="6618271at2759"/>
<evidence type="ECO:0000259" key="1">
    <source>
        <dbReference type="SMART" id="SM01126"/>
    </source>
</evidence>
<evidence type="ECO:0000313" key="3">
    <source>
        <dbReference type="Proteomes" id="UP000475862"/>
    </source>
</evidence>
<name>A0A6G0TH20_APHGL</name>
<evidence type="ECO:0000313" key="2">
    <source>
        <dbReference type="EMBL" id="KAE9532147.1"/>
    </source>
</evidence>
<accession>A0A6G0TH20</accession>
<reference evidence="2 3" key="1">
    <citation type="submission" date="2019-08" db="EMBL/GenBank/DDBJ databases">
        <title>The genome of the soybean aphid Biotype 1, its phylome, world population structure and adaptation to the North American continent.</title>
        <authorList>
            <person name="Giordano R."/>
            <person name="Donthu R.K."/>
            <person name="Hernandez A.G."/>
            <person name="Wright C.L."/>
            <person name="Zimin A.V."/>
        </authorList>
    </citation>
    <scope>NUCLEOTIDE SEQUENCE [LARGE SCALE GENOMIC DNA]</scope>
    <source>
        <tissue evidence="2">Whole aphids</tissue>
    </source>
</reference>